<evidence type="ECO:0000256" key="5">
    <source>
        <dbReference type="ARBA" id="ARBA00022692"/>
    </source>
</evidence>
<comment type="subcellular location">
    <subcellularLocation>
        <location evidence="2">Golgi apparatus</location>
        <location evidence="2">trans-Golgi network membrane</location>
        <topology evidence="2">Single-pass type I membrane protein</topology>
    </subcellularLocation>
</comment>
<accession>A0A9N9GC76</accession>
<dbReference type="Gene3D" id="3.40.50.1820">
    <property type="entry name" value="alpha/beta hydrolase"/>
    <property type="match status" value="2"/>
</dbReference>
<dbReference type="EMBL" id="CAJVQA010004124">
    <property type="protein sequence ID" value="CAG8591919.1"/>
    <property type="molecule type" value="Genomic_DNA"/>
</dbReference>
<sequence>MRTLSSLILLAVVVIIITNTSFAQNATNYLVSSLPGIPQNVNYSTYAGLSSLFFEIGPWRLIDNQTLRSANESWNQYANLLFAGESYAGTLISYIATAILGRNNLTSTSNNLKYNLQGIAIGNGWIDPRTQYTAQYTYALSNNLIGDIYKLLVDKQLELCLQTLRNSTTVRVKPCEQTFGLIVNGTQIGTGNNATCINKYDIRDRSSIFPACGDDWPYSLPTLQAYLNRRDVTTAIHANAANVTWVGCNTAVSNLLFNDDRSGPAFDNLTTTPWTVNNALLGRMISERNLTYVVVYNSSRMVPADQPRIRDIMYRFMGLDQRFLPS</sequence>
<protein>
    <recommendedName>
        <fullName evidence="14">Pheromone-processing carboxypeptidase KEX1</fullName>
        <ecNumber evidence="12">3.4.16.6</ecNumber>
    </recommendedName>
    <alternativeName>
        <fullName evidence="15">Carboxypeptidase D</fullName>
    </alternativeName>
    <alternativeName>
        <fullName evidence="13">Pheromone-processing carboxypeptidase kex1</fullName>
    </alternativeName>
</protein>
<dbReference type="InterPro" id="IPR029058">
    <property type="entry name" value="AB_hydrolase_fold"/>
</dbReference>
<evidence type="ECO:0000256" key="4">
    <source>
        <dbReference type="ARBA" id="ARBA00022645"/>
    </source>
</evidence>
<evidence type="ECO:0000256" key="8">
    <source>
        <dbReference type="ARBA" id="ARBA00022989"/>
    </source>
</evidence>
<dbReference type="GO" id="GO:0004185">
    <property type="term" value="F:serine-type carboxypeptidase activity"/>
    <property type="evidence" value="ECO:0007669"/>
    <property type="project" value="UniProtKB-EC"/>
</dbReference>
<organism evidence="17 18">
    <name type="scientific">Cetraspora pellucida</name>
    <dbReference type="NCBI Taxonomy" id="1433469"/>
    <lineage>
        <taxon>Eukaryota</taxon>
        <taxon>Fungi</taxon>
        <taxon>Fungi incertae sedis</taxon>
        <taxon>Mucoromycota</taxon>
        <taxon>Glomeromycotina</taxon>
        <taxon>Glomeromycetes</taxon>
        <taxon>Diversisporales</taxon>
        <taxon>Gigasporaceae</taxon>
        <taxon>Cetraspora</taxon>
    </lineage>
</organism>
<dbReference type="PANTHER" id="PTHR11802:SF190">
    <property type="entry name" value="PHEROMONE-PROCESSING CARBOXYPEPTIDASE KEX1"/>
    <property type="match status" value="1"/>
</dbReference>
<evidence type="ECO:0000256" key="11">
    <source>
        <dbReference type="ARBA" id="ARBA00023180"/>
    </source>
</evidence>
<dbReference type="Pfam" id="PF00450">
    <property type="entry name" value="Peptidase_S10"/>
    <property type="match status" value="1"/>
</dbReference>
<evidence type="ECO:0000256" key="12">
    <source>
        <dbReference type="ARBA" id="ARBA00038895"/>
    </source>
</evidence>
<keyword evidence="6" id="KW-0053">Apoptosis</keyword>
<dbReference type="GO" id="GO:0006915">
    <property type="term" value="P:apoptotic process"/>
    <property type="evidence" value="ECO:0007669"/>
    <property type="project" value="UniProtKB-KW"/>
</dbReference>
<evidence type="ECO:0000256" key="10">
    <source>
        <dbReference type="ARBA" id="ARBA00023136"/>
    </source>
</evidence>
<keyword evidence="9" id="KW-0333">Golgi apparatus</keyword>
<evidence type="ECO:0000256" key="13">
    <source>
        <dbReference type="ARBA" id="ARBA00040403"/>
    </source>
</evidence>
<dbReference type="PANTHER" id="PTHR11802">
    <property type="entry name" value="SERINE PROTEASE FAMILY S10 SERINE CARBOXYPEPTIDASE"/>
    <property type="match status" value="1"/>
</dbReference>
<keyword evidence="7 16" id="KW-0732">Signal</keyword>
<proteinExistence type="inferred from homology"/>
<feature type="signal peptide" evidence="16">
    <location>
        <begin position="1"/>
        <end position="23"/>
    </location>
</feature>
<evidence type="ECO:0000256" key="14">
    <source>
        <dbReference type="ARBA" id="ARBA00040628"/>
    </source>
</evidence>
<keyword evidence="8" id="KW-1133">Transmembrane helix</keyword>
<keyword evidence="4" id="KW-0378">Hydrolase</keyword>
<dbReference type="GO" id="GO:0006508">
    <property type="term" value="P:proteolysis"/>
    <property type="evidence" value="ECO:0007669"/>
    <property type="project" value="InterPro"/>
</dbReference>
<evidence type="ECO:0000256" key="9">
    <source>
        <dbReference type="ARBA" id="ARBA00023034"/>
    </source>
</evidence>
<dbReference type="GO" id="GO:0005794">
    <property type="term" value="C:Golgi apparatus"/>
    <property type="evidence" value="ECO:0007669"/>
    <property type="project" value="UniProtKB-SubCell"/>
</dbReference>
<evidence type="ECO:0000256" key="3">
    <source>
        <dbReference type="ARBA" id="ARBA00009431"/>
    </source>
</evidence>
<keyword evidence="10" id="KW-0472">Membrane</keyword>
<gene>
    <name evidence="17" type="ORF">CPELLU_LOCUS6575</name>
</gene>
<evidence type="ECO:0000256" key="16">
    <source>
        <dbReference type="SAM" id="SignalP"/>
    </source>
</evidence>
<keyword evidence="18" id="KW-1185">Reference proteome</keyword>
<dbReference type="OrthoDB" id="443318at2759"/>
<feature type="chain" id="PRO_5040125318" description="Pheromone-processing carboxypeptidase KEX1" evidence="16">
    <location>
        <begin position="24"/>
        <end position="326"/>
    </location>
</feature>
<evidence type="ECO:0000313" key="17">
    <source>
        <dbReference type="EMBL" id="CAG8591919.1"/>
    </source>
</evidence>
<evidence type="ECO:0000256" key="2">
    <source>
        <dbReference type="ARBA" id="ARBA00004393"/>
    </source>
</evidence>
<keyword evidence="11" id="KW-0325">Glycoprotein</keyword>
<dbReference type="SUPFAM" id="SSF53474">
    <property type="entry name" value="alpha/beta-Hydrolases"/>
    <property type="match status" value="1"/>
</dbReference>
<comment type="catalytic activity">
    <reaction evidence="1">
        <text>Preferential release of a C-terminal arginine or lysine residue.</text>
        <dbReference type="EC" id="3.4.16.6"/>
    </reaction>
</comment>
<comment type="caution">
    <text evidence="17">The sequence shown here is derived from an EMBL/GenBank/DDBJ whole genome shotgun (WGS) entry which is preliminary data.</text>
</comment>
<keyword evidence="4" id="KW-0121">Carboxypeptidase</keyword>
<evidence type="ECO:0000256" key="7">
    <source>
        <dbReference type="ARBA" id="ARBA00022729"/>
    </source>
</evidence>
<dbReference type="InterPro" id="IPR001563">
    <property type="entry name" value="Peptidase_S10"/>
</dbReference>
<keyword evidence="5" id="KW-0812">Transmembrane</keyword>
<evidence type="ECO:0000313" key="18">
    <source>
        <dbReference type="Proteomes" id="UP000789759"/>
    </source>
</evidence>
<dbReference type="AlphaFoldDB" id="A0A9N9GC76"/>
<reference evidence="17" key="1">
    <citation type="submission" date="2021-06" db="EMBL/GenBank/DDBJ databases">
        <authorList>
            <person name="Kallberg Y."/>
            <person name="Tangrot J."/>
            <person name="Rosling A."/>
        </authorList>
    </citation>
    <scope>NUCLEOTIDE SEQUENCE</scope>
    <source>
        <strain evidence="17">FL966</strain>
    </source>
</reference>
<evidence type="ECO:0000256" key="1">
    <source>
        <dbReference type="ARBA" id="ARBA00001003"/>
    </source>
</evidence>
<keyword evidence="4" id="KW-0645">Protease</keyword>
<comment type="similarity">
    <text evidence="3">Belongs to the peptidase S10 family.</text>
</comment>
<evidence type="ECO:0000256" key="15">
    <source>
        <dbReference type="ARBA" id="ARBA00042717"/>
    </source>
</evidence>
<dbReference type="Proteomes" id="UP000789759">
    <property type="component" value="Unassembled WGS sequence"/>
</dbReference>
<dbReference type="EC" id="3.4.16.6" evidence="12"/>
<evidence type="ECO:0000256" key="6">
    <source>
        <dbReference type="ARBA" id="ARBA00022703"/>
    </source>
</evidence>
<name>A0A9N9GC76_9GLOM</name>